<dbReference type="PANTHER" id="PTHR13710">
    <property type="entry name" value="DNA HELICASE RECQ FAMILY MEMBER"/>
    <property type="match status" value="1"/>
</dbReference>
<dbReference type="Pfam" id="PF00270">
    <property type="entry name" value="DEAD"/>
    <property type="match status" value="1"/>
</dbReference>
<dbReference type="Gene3D" id="3.40.50.300">
    <property type="entry name" value="P-loop containing nucleotide triphosphate hydrolases"/>
    <property type="match status" value="2"/>
</dbReference>
<dbReference type="InterPro" id="IPR032284">
    <property type="entry name" value="RecQ_Zn-bd"/>
</dbReference>
<dbReference type="InterPro" id="IPR027417">
    <property type="entry name" value="P-loop_NTPase"/>
</dbReference>
<evidence type="ECO:0000259" key="12">
    <source>
        <dbReference type="PROSITE" id="PS51192"/>
    </source>
</evidence>
<dbReference type="FunFam" id="3.40.50.300:FF:001389">
    <property type="entry name" value="ATP-dependent DNA helicase RecQ"/>
    <property type="match status" value="1"/>
</dbReference>
<dbReference type="eggNOG" id="KOG0351">
    <property type="taxonomic scope" value="Eukaryota"/>
</dbReference>
<dbReference type="GeneID" id="17087621"/>
<dbReference type="PROSITE" id="PS51192">
    <property type="entry name" value="HELICASE_ATP_BIND_1"/>
    <property type="match status" value="1"/>
</dbReference>
<evidence type="ECO:0000256" key="4">
    <source>
        <dbReference type="ARBA" id="ARBA00022801"/>
    </source>
</evidence>
<dbReference type="GO" id="GO:0005694">
    <property type="term" value="C:chromosome"/>
    <property type="evidence" value="ECO:0007669"/>
    <property type="project" value="TreeGrafter"/>
</dbReference>
<evidence type="ECO:0000256" key="10">
    <source>
        <dbReference type="ARBA" id="ARBA00034617"/>
    </source>
</evidence>
<dbReference type="InterPro" id="IPR014001">
    <property type="entry name" value="Helicase_ATP-bd"/>
</dbReference>
<accession>M2WXJ2</accession>
<dbReference type="Proteomes" id="UP000030680">
    <property type="component" value="Unassembled WGS sequence"/>
</dbReference>
<dbReference type="InterPro" id="IPR004589">
    <property type="entry name" value="DNA_helicase_ATP-dep_RecQ"/>
</dbReference>
<dbReference type="InterPro" id="IPR011545">
    <property type="entry name" value="DEAD/DEAH_box_helicase_dom"/>
</dbReference>
<dbReference type="Pfam" id="PF16124">
    <property type="entry name" value="RecQ_Zn_bind"/>
    <property type="match status" value="1"/>
</dbReference>
<dbReference type="NCBIfam" id="TIGR00614">
    <property type="entry name" value="recQ_fam"/>
    <property type="match status" value="1"/>
</dbReference>
<evidence type="ECO:0000256" key="3">
    <source>
        <dbReference type="ARBA" id="ARBA00022741"/>
    </source>
</evidence>
<dbReference type="RefSeq" id="XP_005705290.1">
    <property type="nucleotide sequence ID" value="XM_005705233.1"/>
</dbReference>
<comment type="subcellular location">
    <subcellularLocation>
        <location evidence="1 11">Nucleus</location>
    </subcellularLocation>
</comment>
<dbReference type="EC" id="5.6.2.4" evidence="11"/>
<reference evidence="15" key="1">
    <citation type="journal article" date="2013" name="Science">
        <title>Gene transfer from bacteria and archaea facilitated evolution of an extremophilic eukaryote.</title>
        <authorList>
            <person name="Schonknecht G."/>
            <person name="Chen W.H."/>
            <person name="Ternes C.M."/>
            <person name="Barbier G.G."/>
            <person name="Shrestha R.P."/>
            <person name="Stanke M."/>
            <person name="Brautigam A."/>
            <person name="Baker B.J."/>
            <person name="Banfield J.F."/>
            <person name="Garavito R.M."/>
            <person name="Carr K."/>
            <person name="Wilkerson C."/>
            <person name="Rensing S.A."/>
            <person name="Gagneul D."/>
            <person name="Dickenson N.E."/>
            <person name="Oesterhelt C."/>
            <person name="Lercher M.J."/>
            <person name="Weber A.P."/>
        </authorList>
    </citation>
    <scope>NUCLEOTIDE SEQUENCE [LARGE SCALE GENOMIC DNA]</scope>
    <source>
        <strain evidence="15">074W</strain>
    </source>
</reference>
<dbReference type="STRING" id="130081.M2WXJ2"/>
<keyword evidence="9 11" id="KW-0539">Nucleus</keyword>
<keyword evidence="5 11" id="KW-0347">Helicase</keyword>
<comment type="similarity">
    <text evidence="2 11">Belongs to the helicase family. RecQ subfamily.</text>
</comment>
<dbReference type="InterPro" id="IPR001650">
    <property type="entry name" value="Helicase_C-like"/>
</dbReference>
<gene>
    <name evidence="14" type="ORF">Gasu_38190</name>
</gene>
<dbReference type="CDD" id="cd18794">
    <property type="entry name" value="SF2_C_RecQ"/>
    <property type="match status" value="1"/>
</dbReference>
<keyword evidence="3 11" id="KW-0547">Nucleotide-binding</keyword>
<dbReference type="PANTHER" id="PTHR13710:SF153">
    <property type="entry name" value="RECQ-LIKE DNA HELICASE BLM"/>
    <property type="match status" value="1"/>
</dbReference>
<proteinExistence type="inferred from homology"/>
<comment type="catalytic activity">
    <reaction evidence="10 11">
        <text>Couples ATP hydrolysis with the unwinding of duplex DNA by translocating in the 3'-5' direction.</text>
        <dbReference type="EC" id="5.6.2.4"/>
    </reaction>
</comment>
<dbReference type="GO" id="GO:0005737">
    <property type="term" value="C:cytoplasm"/>
    <property type="evidence" value="ECO:0007669"/>
    <property type="project" value="TreeGrafter"/>
</dbReference>
<evidence type="ECO:0000313" key="14">
    <source>
        <dbReference type="EMBL" id="EME28770.1"/>
    </source>
</evidence>
<evidence type="ECO:0000256" key="9">
    <source>
        <dbReference type="ARBA" id="ARBA00023242"/>
    </source>
</evidence>
<dbReference type="SUPFAM" id="SSF52540">
    <property type="entry name" value="P-loop containing nucleoside triphosphate hydrolases"/>
    <property type="match status" value="1"/>
</dbReference>
<dbReference type="Pfam" id="PF00271">
    <property type="entry name" value="Helicase_C"/>
    <property type="match status" value="1"/>
</dbReference>
<dbReference type="SMART" id="SM00487">
    <property type="entry name" value="DEXDc"/>
    <property type="match status" value="1"/>
</dbReference>
<dbReference type="GO" id="GO:0000724">
    <property type="term" value="P:double-strand break repair via homologous recombination"/>
    <property type="evidence" value="ECO:0007669"/>
    <property type="project" value="TreeGrafter"/>
</dbReference>
<evidence type="ECO:0000256" key="1">
    <source>
        <dbReference type="ARBA" id="ARBA00004123"/>
    </source>
</evidence>
<dbReference type="GO" id="GO:0003677">
    <property type="term" value="F:DNA binding"/>
    <property type="evidence" value="ECO:0007669"/>
    <property type="project" value="UniProtKB-KW"/>
</dbReference>
<keyword evidence="4 11" id="KW-0378">Hydrolase</keyword>
<feature type="domain" description="Helicase C-terminal" evidence="13">
    <location>
        <begin position="232"/>
        <end position="380"/>
    </location>
</feature>
<evidence type="ECO:0000256" key="8">
    <source>
        <dbReference type="ARBA" id="ARBA00023235"/>
    </source>
</evidence>
<dbReference type="KEGG" id="gsl:Gasu_38190"/>
<dbReference type="CDD" id="cd17920">
    <property type="entry name" value="DEXHc_RecQ"/>
    <property type="match status" value="1"/>
</dbReference>
<dbReference type="AlphaFoldDB" id="M2WXJ2"/>
<keyword evidence="7" id="KW-0238">DNA-binding</keyword>
<dbReference type="GO" id="GO:0016887">
    <property type="term" value="F:ATP hydrolysis activity"/>
    <property type="evidence" value="ECO:0007669"/>
    <property type="project" value="RHEA"/>
</dbReference>
<dbReference type="GO" id="GO:0043138">
    <property type="term" value="F:3'-5' DNA helicase activity"/>
    <property type="evidence" value="ECO:0007669"/>
    <property type="project" value="UniProtKB-EC"/>
</dbReference>
<dbReference type="Gramene" id="EME28770">
    <property type="protein sequence ID" value="EME28770"/>
    <property type="gene ID" value="Gasu_38190"/>
</dbReference>
<name>M2WXJ2_GALSU</name>
<organism evidence="14 15">
    <name type="scientific">Galdieria sulphuraria</name>
    <name type="common">Red alga</name>
    <dbReference type="NCBI Taxonomy" id="130081"/>
    <lineage>
        <taxon>Eukaryota</taxon>
        <taxon>Rhodophyta</taxon>
        <taxon>Bangiophyceae</taxon>
        <taxon>Galdieriales</taxon>
        <taxon>Galdieriaceae</taxon>
        <taxon>Galdieria</taxon>
    </lineage>
</organism>
<dbReference type="EMBL" id="KB454516">
    <property type="protein sequence ID" value="EME28770.1"/>
    <property type="molecule type" value="Genomic_DNA"/>
</dbReference>
<dbReference type="GO" id="GO:0005634">
    <property type="term" value="C:nucleus"/>
    <property type="evidence" value="ECO:0007669"/>
    <property type="project" value="UniProtKB-SubCell"/>
</dbReference>
<dbReference type="OMA" id="EVHIVCA"/>
<dbReference type="GO" id="GO:0005524">
    <property type="term" value="F:ATP binding"/>
    <property type="evidence" value="ECO:0007669"/>
    <property type="project" value="UniProtKB-KW"/>
</dbReference>
<evidence type="ECO:0000256" key="5">
    <source>
        <dbReference type="ARBA" id="ARBA00022806"/>
    </source>
</evidence>
<evidence type="ECO:0000259" key="13">
    <source>
        <dbReference type="PROSITE" id="PS51194"/>
    </source>
</evidence>
<evidence type="ECO:0000256" key="6">
    <source>
        <dbReference type="ARBA" id="ARBA00022840"/>
    </source>
</evidence>
<dbReference type="OrthoDB" id="10261556at2759"/>
<dbReference type="GO" id="GO:0009378">
    <property type="term" value="F:four-way junction helicase activity"/>
    <property type="evidence" value="ECO:0007669"/>
    <property type="project" value="TreeGrafter"/>
</dbReference>
<dbReference type="PROSITE" id="PS51194">
    <property type="entry name" value="HELICASE_CTER"/>
    <property type="match status" value="1"/>
</dbReference>
<keyword evidence="8" id="KW-0413">Isomerase</keyword>
<feature type="domain" description="Helicase ATP-binding" evidence="12">
    <location>
        <begin position="27"/>
        <end position="204"/>
    </location>
</feature>
<evidence type="ECO:0000313" key="15">
    <source>
        <dbReference type="Proteomes" id="UP000030680"/>
    </source>
</evidence>
<keyword evidence="6 11" id="KW-0067">ATP-binding</keyword>
<evidence type="ECO:0000256" key="2">
    <source>
        <dbReference type="ARBA" id="ARBA00005446"/>
    </source>
</evidence>
<keyword evidence="15" id="KW-1185">Reference proteome</keyword>
<comment type="catalytic activity">
    <reaction evidence="11">
        <text>ATP + H2O = ADP + phosphate + H(+)</text>
        <dbReference type="Rhea" id="RHEA:13065"/>
        <dbReference type="ChEBI" id="CHEBI:15377"/>
        <dbReference type="ChEBI" id="CHEBI:15378"/>
        <dbReference type="ChEBI" id="CHEBI:30616"/>
        <dbReference type="ChEBI" id="CHEBI:43474"/>
        <dbReference type="ChEBI" id="CHEBI:456216"/>
    </reaction>
</comment>
<sequence>MTFTRIENNLKKYFGYENFRPLQQEVITSVLEGKDVFFLAPTGGGKSLCFQLPALLLEGKVSFVISPLVALIEDQVNKLTALNIRAYSILSCQGKKHKERIFSLLEQSHKERLPSLIYLTPECVSTNRFQKLLKSLYRNKEIGLFAVDEAHCISCWGHDFRPKYRRLEILKQLCCDIPILALTATATKMVVDDIITCLGMKQCIQFRQSFNRPNIFYQVIHESQLSMNVMDDLKCFVSSFGNSSGIIYARQREVTEYLCQKLIASGIKAGVYHAGKKACEKQKTLKDWLSNDLSVICCTVAFGMGIDKPDVRFVIHFNLPKSLENFYQESGRAGRDGFPSCSRLYYSSSDFFSLQEMSRGKEYMPSTYLDKCSRGIEALYEFCNQPICRRKQLVKYFGETFSGICDSCDICFSKFCTMSPNSSVMNNLPKETEASLGDPVSDNRLASTFCTAFQLLAEEGRAKPKYREDNIRAIGIVDHGNHHETNTCHKRKISDDSMVRDEKQRRQTKMSKTQNINQKTLLRWFSETM</sequence>
<evidence type="ECO:0000256" key="11">
    <source>
        <dbReference type="RuleBase" id="RU364117"/>
    </source>
</evidence>
<protein>
    <recommendedName>
        <fullName evidence="11">ATP-dependent DNA helicase</fullName>
        <ecNumber evidence="11">5.6.2.4</ecNumber>
    </recommendedName>
</protein>
<evidence type="ECO:0000256" key="7">
    <source>
        <dbReference type="ARBA" id="ARBA00023125"/>
    </source>
</evidence>
<dbReference type="SMART" id="SM00490">
    <property type="entry name" value="HELICc"/>
    <property type="match status" value="1"/>
</dbReference>